<dbReference type="Pfam" id="PF03422">
    <property type="entry name" value="CBM_6"/>
    <property type="match status" value="1"/>
</dbReference>
<dbReference type="InterPro" id="IPR029010">
    <property type="entry name" value="ThuA-like"/>
</dbReference>
<evidence type="ECO:0000313" key="5">
    <source>
        <dbReference type="EMBL" id="TDE16032.1"/>
    </source>
</evidence>
<dbReference type="Pfam" id="PF06283">
    <property type="entry name" value="ThuA"/>
    <property type="match status" value="1"/>
</dbReference>
<reference evidence="5 6" key="1">
    <citation type="submission" date="2019-03" db="EMBL/GenBank/DDBJ databases">
        <title>Draft genome sequences of novel Actinobacteria.</title>
        <authorList>
            <person name="Sahin N."/>
            <person name="Ay H."/>
            <person name="Saygin H."/>
        </authorList>
    </citation>
    <scope>NUCLEOTIDE SEQUENCE [LARGE SCALE GENOMIC DNA]</scope>
    <source>
        <strain evidence="5 6">5K138</strain>
    </source>
</reference>
<dbReference type="InterPro" id="IPR035986">
    <property type="entry name" value="PKD_dom_sf"/>
</dbReference>
<dbReference type="PANTHER" id="PTHR40469">
    <property type="entry name" value="SECRETED GLYCOSYL HYDROLASE"/>
    <property type="match status" value="1"/>
</dbReference>
<dbReference type="RefSeq" id="WP_131890321.1">
    <property type="nucleotide sequence ID" value="NZ_SMKZ01000001.1"/>
</dbReference>
<sequence>MRRSSLLAALSVSALVLSLSAIPSAGAQDFDVQATEDTIGDDTTTDDTTEAAQFRALVFSKVTGEAHESIPAGEALIEQLGAEHDFEVVVDDGTSLFNDADLATFDVVVFNNTHSTPESGDLLSAAEREAFTRYIQNGGGYVGLHSAADSERNWEWYGGLVGAYFSDHPDFSATGGTFPGRITVLDQVHPSTRELPQLWERAEEWYDLATNPTGDVHVLAEVKQRDGIPDLDTGVHHPFSWCQVYDGGRSWFTAGGHDAAAFEEPAFVGHLLGGIQWAAGAVPGDCGATDEDSFATTQLTDDLADPFELEVTPDRRVIYIQRTGQIKMIDQETLEVSTIGDLELGLSTARHSDGLTGFALDPEFADNGWLYVMYSDPDVAQINISRLTFDFETDLVDMESERRLLSFPTWRDVGLANVHMGGAVEFGPDGSLYASMGDNTDFSQSGNFAPIDERPDRAPWDAQATSANTNDLRGKVIRIIPTDDGGYEIPEGNLFPPETSDPELTRPEIFAMGFRNPFRMTVDQQTGEVLVADYGPDATQPNPDRGPEGIVEWNVISEAGNYGWPHCVGNNIPYIDYDFATGESGEPFDCAGGPVNDSPHNTGLQQLPPVQEAFVWYSYQESPDFPELGTGGAGPMSGPVYHYDPDLESDTKFPEYYDGKWFVFEYARHFYKTITRVEEDLEFEDDRFDPVAAGDLLAINPFLDSTTFRGPFDATFGPDGSLYVIDFGSGSGAGRGDVNEGAGIYRIDYVGGDRPPVVQATGTPTSGQLPLTVAFDSEGTVHPAGLPMTYHWSFGDGATSDEPNPSHTYTEAGNYTALLTVTDSRERSSVAAVRVSAGNSAPEVNFAWPPHGGFYDWGDDIAYDVTVEDAEDGSTADGTIACDTVVAGALLGHDQHQHPLDNYPNCTGLVPTITDGGHGLDTNLYYVLEATFTDAGAPGVQPLTGGDSVRLNPKRREAEHFAASEGVTVYERPQASAGARLGDITDGDWIMFEPVNLTNIDSLTVGASSGGLGGTIEVRRDSPDGELIGSVDVPVTGSYDTVVEQTGELTDPGDTFALYLVFRHDEWVSGGPDLLALDWLRFNGAGVTDQSGPQVTVEATPEQGTAPLEVSFTGSATSPEGAEITGYNWDFGDGATSGEPNVTHTYTEPGEYHAVLTATDAEGRIGSADVRITVIEPQPECLDGGVDEFDGDALDLGCWSSIVRHDPDGYQIADGRLVLPTAHGELTAARSDAANLIMRPVPDGGWEATTRVSIETTTAFQQAGLVLHAGDDDFAKAVVMARPDGTRRMSFFTVAGGQERNTVDDYVALPADFPTTFDLRLTSDGLEVTASYSVDGEEWTPLGRPYGLGAAAPWSVGVAALSGGDGDPNIPVVDASFDWLRLTGDEPQVCPEPEPPAGFTALWDGKTLDGWQMAGNGSFTVTSDCTLMSRGSGGLLWYTPESFGDFHLRFEYRMNNPTDNSGAFMRFPAPLDWEGPWARQPDDSVRGYEAQIEDNPDGGDPQKTGSIYNFATITDLLAKPIGEWNTYEIRAVGQRYSVYLNGELVNTYTGDGSRALEGHLGFQNHHDGSDVEFRDVWIAEVEPSACPQPDPQATVVVGDVDSGVPNRAAADGCTVNDLIDEERGWETPGAFLRHVAEVLGVLVADGVIDERERSRVQRAAAESGIGRR</sequence>
<dbReference type="CDD" id="cd04084">
    <property type="entry name" value="CBM6_xylanase-like"/>
    <property type="match status" value="1"/>
</dbReference>
<dbReference type="Gene3D" id="2.60.120.560">
    <property type="entry name" value="Exo-inulinase, domain 1"/>
    <property type="match status" value="1"/>
</dbReference>
<proteinExistence type="predicted"/>
<dbReference type="InterPro" id="IPR006584">
    <property type="entry name" value="Cellulose-bd_IV"/>
</dbReference>
<evidence type="ECO:0000259" key="3">
    <source>
        <dbReference type="PROSITE" id="PS50093"/>
    </source>
</evidence>
<dbReference type="InterPro" id="IPR008979">
    <property type="entry name" value="Galactose-bd-like_sf"/>
</dbReference>
<dbReference type="InterPro" id="IPR012938">
    <property type="entry name" value="Glc/Sorbosone_DH"/>
</dbReference>
<dbReference type="Gene3D" id="2.60.120.200">
    <property type="match status" value="1"/>
</dbReference>
<dbReference type="Gene3D" id="2.60.120.260">
    <property type="entry name" value="Galactose-binding domain-like"/>
    <property type="match status" value="1"/>
</dbReference>
<dbReference type="GO" id="GO:0030246">
    <property type="term" value="F:carbohydrate binding"/>
    <property type="evidence" value="ECO:0007669"/>
    <property type="project" value="InterPro"/>
</dbReference>
<dbReference type="SUPFAM" id="SSF52317">
    <property type="entry name" value="Class I glutamine amidotransferase-like"/>
    <property type="match status" value="1"/>
</dbReference>
<dbReference type="GO" id="GO:0016787">
    <property type="term" value="F:hydrolase activity"/>
    <property type="evidence" value="ECO:0007669"/>
    <property type="project" value="InterPro"/>
</dbReference>
<dbReference type="SUPFAM" id="SSF50952">
    <property type="entry name" value="Soluble quinoprotein glucose dehydrogenase"/>
    <property type="match status" value="1"/>
</dbReference>
<dbReference type="SUPFAM" id="SSF63825">
    <property type="entry name" value="YWTD domain"/>
    <property type="match status" value="1"/>
</dbReference>
<feature type="domain" description="PKD" evidence="3">
    <location>
        <begin position="1093"/>
        <end position="1174"/>
    </location>
</feature>
<dbReference type="EMBL" id="SMKZ01000001">
    <property type="protein sequence ID" value="TDE16032.1"/>
    <property type="molecule type" value="Genomic_DNA"/>
</dbReference>
<dbReference type="InterPro" id="IPR000601">
    <property type="entry name" value="PKD_dom"/>
</dbReference>
<name>A0A4R5DNW5_9ACTN</name>
<accession>A0A4R5DNW5</accession>
<dbReference type="GO" id="GO:0005975">
    <property type="term" value="P:carbohydrate metabolic process"/>
    <property type="evidence" value="ECO:0007669"/>
    <property type="project" value="UniProtKB-ARBA"/>
</dbReference>
<dbReference type="InterPro" id="IPR029062">
    <property type="entry name" value="Class_I_gatase-like"/>
</dbReference>
<dbReference type="Pfam" id="PF06439">
    <property type="entry name" value="3keto-disac_hyd"/>
    <property type="match status" value="1"/>
</dbReference>
<dbReference type="OrthoDB" id="8217716at2"/>
<feature type="domain" description="CBM6" evidence="4">
    <location>
        <begin position="954"/>
        <end position="1083"/>
    </location>
</feature>
<dbReference type="PROSITE" id="PS50093">
    <property type="entry name" value="PKD"/>
    <property type="match status" value="2"/>
</dbReference>
<dbReference type="SMART" id="SM00089">
    <property type="entry name" value="PKD"/>
    <property type="match status" value="2"/>
</dbReference>
<dbReference type="SUPFAM" id="SSF49785">
    <property type="entry name" value="Galactose-binding domain-like"/>
    <property type="match status" value="1"/>
</dbReference>
<dbReference type="SUPFAM" id="SSF49299">
    <property type="entry name" value="PKD domain"/>
    <property type="match status" value="2"/>
</dbReference>
<dbReference type="InterPro" id="IPR013783">
    <property type="entry name" value="Ig-like_fold"/>
</dbReference>
<keyword evidence="6" id="KW-1185">Reference proteome</keyword>
<comment type="caution">
    <text evidence="5">The sequence shown here is derived from an EMBL/GenBank/DDBJ whole genome shotgun (WGS) entry which is preliminary data.</text>
</comment>
<evidence type="ECO:0000259" key="4">
    <source>
        <dbReference type="PROSITE" id="PS51175"/>
    </source>
</evidence>
<feature type="chain" id="PRO_5020763187" evidence="2">
    <location>
        <begin position="28"/>
        <end position="1668"/>
    </location>
</feature>
<evidence type="ECO:0000313" key="6">
    <source>
        <dbReference type="Proteomes" id="UP000294739"/>
    </source>
</evidence>
<dbReference type="Pfam" id="PF18911">
    <property type="entry name" value="PKD_4"/>
    <property type="match status" value="2"/>
</dbReference>
<dbReference type="Pfam" id="PF07995">
    <property type="entry name" value="GSDH"/>
    <property type="match status" value="1"/>
</dbReference>
<dbReference type="InterPro" id="IPR041542">
    <property type="entry name" value="GH43_C2"/>
</dbReference>
<keyword evidence="1 2" id="KW-0732">Signal</keyword>
<dbReference type="InterPro" id="IPR011041">
    <property type="entry name" value="Quinoprot_gluc/sorb_DH_b-prop"/>
</dbReference>
<evidence type="ECO:0000256" key="2">
    <source>
        <dbReference type="SAM" id="SignalP"/>
    </source>
</evidence>
<dbReference type="CDD" id="cd00146">
    <property type="entry name" value="PKD"/>
    <property type="match status" value="2"/>
</dbReference>
<feature type="domain" description="PKD" evidence="3">
    <location>
        <begin position="756"/>
        <end position="837"/>
    </location>
</feature>
<dbReference type="PROSITE" id="PS51175">
    <property type="entry name" value="CBM6"/>
    <property type="match status" value="1"/>
</dbReference>
<dbReference type="Proteomes" id="UP000294739">
    <property type="component" value="Unassembled WGS sequence"/>
</dbReference>
<organism evidence="5 6">
    <name type="scientific">Jiangella asiatica</name>
    <dbReference type="NCBI Taxonomy" id="2530372"/>
    <lineage>
        <taxon>Bacteria</taxon>
        <taxon>Bacillati</taxon>
        <taxon>Actinomycetota</taxon>
        <taxon>Actinomycetes</taxon>
        <taxon>Jiangellales</taxon>
        <taxon>Jiangellaceae</taxon>
        <taxon>Jiangella</taxon>
    </lineage>
</organism>
<dbReference type="InterPro" id="IPR022409">
    <property type="entry name" value="PKD/Chitinase_dom"/>
</dbReference>
<dbReference type="InterPro" id="IPR011042">
    <property type="entry name" value="6-blade_b-propeller_TolB-like"/>
</dbReference>
<dbReference type="Gene3D" id="2.120.10.30">
    <property type="entry name" value="TolB, C-terminal domain"/>
    <property type="match status" value="1"/>
</dbReference>
<dbReference type="InParanoid" id="A0A4R5DNW5"/>
<dbReference type="InterPro" id="IPR005084">
    <property type="entry name" value="CBM6"/>
</dbReference>
<dbReference type="Gene3D" id="3.40.50.880">
    <property type="match status" value="1"/>
</dbReference>
<dbReference type="InterPro" id="IPR010496">
    <property type="entry name" value="AL/BT2_dom"/>
</dbReference>
<protein>
    <submittedName>
        <fullName evidence="5">DUF1080 domain-containing protein</fullName>
    </submittedName>
</protein>
<dbReference type="Gene3D" id="2.60.40.10">
    <property type="entry name" value="Immunoglobulins"/>
    <property type="match status" value="2"/>
</dbReference>
<dbReference type="PANTHER" id="PTHR40469:SF2">
    <property type="entry name" value="GALACTOSE-BINDING DOMAIN-LIKE SUPERFAMILY PROTEIN"/>
    <property type="match status" value="1"/>
</dbReference>
<dbReference type="InterPro" id="IPR013320">
    <property type="entry name" value="ConA-like_dom_sf"/>
</dbReference>
<dbReference type="Pfam" id="PF17851">
    <property type="entry name" value="GH43_C2"/>
    <property type="match status" value="1"/>
</dbReference>
<evidence type="ECO:0000256" key="1">
    <source>
        <dbReference type="ARBA" id="ARBA00022729"/>
    </source>
</evidence>
<gene>
    <name evidence="5" type="ORF">E1269_01745</name>
</gene>
<feature type="signal peptide" evidence="2">
    <location>
        <begin position="1"/>
        <end position="27"/>
    </location>
</feature>
<dbReference type="SMART" id="SM00606">
    <property type="entry name" value="CBD_IV"/>
    <property type="match status" value="1"/>
</dbReference>
<dbReference type="SUPFAM" id="SSF49899">
    <property type="entry name" value="Concanavalin A-like lectins/glucanases"/>
    <property type="match status" value="1"/>
</dbReference>